<dbReference type="RefSeq" id="WP_093572510.1">
    <property type="nucleotide sequence ID" value="NZ_FOWC01000001.1"/>
</dbReference>
<dbReference type="EMBL" id="FOWC01000001">
    <property type="protein sequence ID" value="SFO31007.1"/>
    <property type="molecule type" value="Genomic_DNA"/>
</dbReference>
<organism evidence="2 3">
    <name type="scientific">Amycolatopsis rubida</name>
    <dbReference type="NCBI Taxonomy" id="112413"/>
    <lineage>
        <taxon>Bacteria</taxon>
        <taxon>Bacillati</taxon>
        <taxon>Actinomycetota</taxon>
        <taxon>Actinomycetes</taxon>
        <taxon>Pseudonocardiales</taxon>
        <taxon>Pseudonocardiaceae</taxon>
        <taxon>Amycolatopsis</taxon>
    </lineage>
</organism>
<gene>
    <name evidence="2" type="ORF">SAMN05421854_1011439</name>
</gene>
<name>A0A1I5G4T6_9PSEU</name>
<dbReference type="OrthoDB" id="3629183at2"/>
<reference evidence="2 3" key="1">
    <citation type="submission" date="2016-10" db="EMBL/GenBank/DDBJ databases">
        <authorList>
            <person name="de Groot N.N."/>
        </authorList>
    </citation>
    <scope>NUCLEOTIDE SEQUENCE [LARGE SCALE GENOMIC DNA]</scope>
    <source>
        <strain evidence="2 3">DSM 44637</strain>
    </source>
</reference>
<protein>
    <submittedName>
        <fullName evidence="2">Uncharacterized protein</fullName>
    </submittedName>
</protein>
<dbReference type="AlphaFoldDB" id="A0A1I5G4T6"/>
<feature type="signal peptide" evidence="1">
    <location>
        <begin position="1"/>
        <end position="28"/>
    </location>
</feature>
<keyword evidence="1" id="KW-0732">Signal</keyword>
<sequence>MKGKIGRIIAVVAAGSLLAVGTSGMASASPAGGKGSSATQAVAAQVLQMRDDLTKVAYAGDVAKTRADLTRLSPVLADLAAGKRYQVQSETQQLSSAAKVRADESNRLLADPAATPRQIPPLPIPPLPDLPGPLKAVSDLVKGLLAAVTSLLAGLLGGVPVPPLPVPTPPLPAPPVPAPVPVPAT</sequence>
<feature type="chain" id="PRO_5011745218" evidence="1">
    <location>
        <begin position="29"/>
        <end position="185"/>
    </location>
</feature>
<evidence type="ECO:0000313" key="3">
    <source>
        <dbReference type="Proteomes" id="UP000199137"/>
    </source>
</evidence>
<evidence type="ECO:0000313" key="2">
    <source>
        <dbReference type="EMBL" id="SFO31007.1"/>
    </source>
</evidence>
<dbReference type="Proteomes" id="UP000199137">
    <property type="component" value="Unassembled WGS sequence"/>
</dbReference>
<evidence type="ECO:0000256" key="1">
    <source>
        <dbReference type="SAM" id="SignalP"/>
    </source>
</evidence>
<proteinExistence type="predicted"/>
<accession>A0A1I5G4T6</accession>